<evidence type="ECO:0008006" key="3">
    <source>
        <dbReference type="Google" id="ProtNLM"/>
    </source>
</evidence>
<dbReference type="EMBL" id="OP031061">
    <property type="protein sequence ID" value="UVN06063.1"/>
    <property type="molecule type" value="Genomic_DNA"/>
</dbReference>
<protein>
    <recommendedName>
        <fullName evidence="3">Head-tail joining protein</fullName>
    </recommendedName>
</protein>
<dbReference type="Proteomes" id="UP001160508">
    <property type="component" value="Segment"/>
</dbReference>
<sequence>MRTNGTFQYSILQEAVQDPETGFYQEQDNTEWQKGCECQIDKSIPAKQYVGTDGITYAYTYNVFIPKHFKGDLSIGTKIMLVFDDGGTDEFSIQGIDNLNRRYIEIWG</sequence>
<evidence type="ECO:0000313" key="1">
    <source>
        <dbReference type="EMBL" id="UVN06063.1"/>
    </source>
</evidence>
<organism evidence="1 2">
    <name type="scientific">Bacteriophage sp</name>
    <dbReference type="NCBI Taxonomy" id="38018"/>
    <lineage>
        <taxon>Viruses</taxon>
    </lineage>
</organism>
<keyword evidence="2" id="KW-1185">Reference proteome</keyword>
<accession>A0ABY5T6W1</accession>
<reference evidence="1" key="1">
    <citation type="submission" date="2022-07" db="EMBL/GenBank/DDBJ databases">
        <authorList>
            <person name="Nishijima S."/>
        </authorList>
    </citation>
    <scope>NUCLEOTIDE SEQUENCE</scope>
    <source>
        <strain evidence="1">1827_77749</strain>
    </source>
</reference>
<name>A0ABY5T6W1_9VIRU</name>
<evidence type="ECO:0000313" key="2">
    <source>
        <dbReference type="Proteomes" id="UP001160508"/>
    </source>
</evidence>
<proteinExistence type="predicted"/>